<sequence>MCQKMAKTMYTPALLLSLIFSAFAVKYDPTWDSIDSRPLPSWYDEAKLGIFIHWGVFSVPSFSSEWFWYNWKGTALPGVVDFMQKNYRPGFTYADFAPMFTTEFFVPNEWAEIFQASGAKYIVLTSKHHEGFTNWPSKYSFNWNSNDTGPHRDLVGELAAAIRDKTDIRFGLYHSMFEWFHPLYLNDKKNNFTTQDFVQVHTRLLYRLLSKNIDSRLHKSYGLMETGKLQIIIGTHRNSWHGFITKGRANSRFKTLPELYEIVNNYKPEVVWSDGDSGPDTYWKSTEFLAWLYNESPVKDTVVVNDRWGNGAACHHGGFYTCTDRYNPGKLQNHCGGNMLMNVGPQKDGKIAPIFEERLRQLGSWLQINGEAIYGTKPWSHQNDTVAKGVYTSKTNGGKTTVYATLLQWPSGQLTLGAPMVTDSTVITLLGYDQSNHFQFTKGATGGVTINIPAINFNDMPCEWAWVLKFENLQQHDNKDHASKYLKFKPRNVNVNFGDIN</sequence>
<evidence type="ECO:0000259" key="8">
    <source>
        <dbReference type="Pfam" id="PF01120"/>
    </source>
</evidence>
<comment type="caution">
    <text evidence="10">The sequence shown here is derived from an EMBL/GenBank/DDBJ whole genome shotgun (WGS) entry which is preliminary data.</text>
</comment>
<evidence type="ECO:0000256" key="5">
    <source>
        <dbReference type="ARBA" id="ARBA00022801"/>
    </source>
</evidence>
<dbReference type="PIRSF" id="PIRSF001092">
    <property type="entry name" value="Alpha-L-fucosidase"/>
    <property type="match status" value="1"/>
</dbReference>
<keyword evidence="6 7" id="KW-0326">Glycosidase</keyword>
<dbReference type="Gene3D" id="3.20.20.80">
    <property type="entry name" value="Glycosidases"/>
    <property type="match status" value="2"/>
</dbReference>
<evidence type="ECO:0000256" key="2">
    <source>
        <dbReference type="ARBA" id="ARBA00007951"/>
    </source>
</evidence>
<feature type="domain" description="Alpha-L-fucosidase C-terminal" evidence="9">
    <location>
        <begin position="382"/>
        <end position="470"/>
    </location>
</feature>
<dbReference type="PANTHER" id="PTHR10030">
    <property type="entry name" value="ALPHA-L-FUCOSIDASE"/>
    <property type="match status" value="1"/>
</dbReference>
<keyword evidence="11" id="KW-1185">Reference proteome</keyword>
<comment type="similarity">
    <text evidence="2 7">Belongs to the glycosyl hydrolase 29 family.</text>
</comment>
<name>A0ABQ9E9H8_TEGGR</name>
<gene>
    <name evidence="10" type="ORF">KUTeg_020988</name>
</gene>
<feature type="signal peptide" evidence="7">
    <location>
        <begin position="1"/>
        <end position="24"/>
    </location>
</feature>
<evidence type="ECO:0000313" key="10">
    <source>
        <dbReference type="EMBL" id="KAJ8302001.1"/>
    </source>
</evidence>
<comment type="function">
    <text evidence="1">Alpha-L-fucosidase is responsible for hydrolyzing the alpha-1,6-linked fucose joined to the reducing-end N-acetylglucosamine of the carbohydrate moieties of glycoproteins.</text>
</comment>
<dbReference type="EMBL" id="JARBDR010000918">
    <property type="protein sequence ID" value="KAJ8302001.1"/>
    <property type="molecule type" value="Genomic_DNA"/>
</dbReference>
<dbReference type="InterPro" id="IPR031919">
    <property type="entry name" value="Fucosidase_C"/>
</dbReference>
<feature type="domain" description="Glycoside hydrolase family 29 N-terminal" evidence="8">
    <location>
        <begin position="335"/>
        <end position="371"/>
    </location>
</feature>
<dbReference type="Pfam" id="PF16757">
    <property type="entry name" value="Fucosidase_C"/>
    <property type="match status" value="1"/>
</dbReference>
<evidence type="ECO:0000256" key="7">
    <source>
        <dbReference type="PIRNR" id="PIRNR001092"/>
    </source>
</evidence>
<accession>A0ABQ9E9H8</accession>
<feature type="domain" description="Glycoside hydrolase family 29 N-terminal" evidence="8">
    <location>
        <begin position="26"/>
        <end position="334"/>
    </location>
</feature>
<dbReference type="SUPFAM" id="SSF51445">
    <property type="entry name" value="(Trans)glycosidases"/>
    <property type="match status" value="1"/>
</dbReference>
<dbReference type="InterPro" id="IPR016286">
    <property type="entry name" value="FUC_metazoa-typ"/>
</dbReference>
<evidence type="ECO:0000256" key="6">
    <source>
        <dbReference type="ARBA" id="ARBA00023295"/>
    </source>
</evidence>
<dbReference type="InterPro" id="IPR013780">
    <property type="entry name" value="Glyco_hydro_b"/>
</dbReference>
<evidence type="ECO:0000256" key="4">
    <source>
        <dbReference type="ARBA" id="ARBA00022729"/>
    </source>
</evidence>
<reference evidence="10 11" key="1">
    <citation type="submission" date="2022-12" db="EMBL/GenBank/DDBJ databases">
        <title>Chromosome-level genome of Tegillarca granosa.</title>
        <authorList>
            <person name="Kim J."/>
        </authorList>
    </citation>
    <scope>NUCLEOTIDE SEQUENCE [LARGE SCALE GENOMIC DNA]</scope>
    <source>
        <strain evidence="10">Teg-2019</strain>
        <tissue evidence="10">Adductor muscle</tissue>
    </source>
</reference>
<dbReference type="InterPro" id="IPR017853">
    <property type="entry name" value="GH"/>
</dbReference>
<feature type="chain" id="PRO_5045017680" description="alpha-L-fucosidase" evidence="7">
    <location>
        <begin position="25"/>
        <end position="501"/>
    </location>
</feature>
<dbReference type="Proteomes" id="UP001217089">
    <property type="component" value="Unassembled WGS sequence"/>
</dbReference>
<dbReference type="SMART" id="SM00812">
    <property type="entry name" value="Alpha_L_fucos"/>
    <property type="match status" value="1"/>
</dbReference>
<dbReference type="PANTHER" id="PTHR10030:SF37">
    <property type="entry name" value="ALPHA-L-FUCOSIDASE-RELATED"/>
    <property type="match status" value="1"/>
</dbReference>
<evidence type="ECO:0000256" key="3">
    <source>
        <dbReference type="ARBA" id="ARBA00012662"/>
    </source>
</evidence>
<dbReference type="InterPro" id="IPR000933">
    <property type="entry name" value="Glyco_hydro_29"/>
</dbReference>
<evidence type="ECO:0000259" key="9">
    <source>
        <dbReference type="Pfam" id="PF16757"/>
    </source>
</evidence>
<dbReference type="InterPro" id="IPR057739">
    <property type="entry name" value="Glyco_hydro_29_N"/>
</dbReference>
<dbReference type="PRINTS" id="PR00741">
    <property type="entry name" value="GLHYDRLASE29"/>
</dbReference>
<dbReference type="Gene3D" id="2.60.40.1180">
    <property type="entry name" value="Golgi alpha-mannosidase II"/>
    <property type="match status" value="1"/>
</dbReference>
<protein>
    <recommendedName>
        <fullName evidence="3">alpha-L-fucosidase</fullName>
        <ecNumber evidence="3">3.2.1.51</ecNumber>
    </recommendedName>
</protein>
<dbReference type="Pfam" id="PF01120">
    <property type="entry name" value="Alpha_L_fucos"/>
    <property type="match status" value="2"/>
</dbReference>
<evidence type="ECO:0000256" key="1">
    <source>
        <dbReference type="ARBA" id="ARBA00004071"/>
    </source>
</evidence>
<dbReference type="EC" id="3.2.1.51" evidence="3"/>
<keyword evidence="5 7" id="KW-0378">Hydrolase</keyword>
<keyword evidence="4 7" id="KW-0732">Signal</keyword>
<proteinExistence type="inferred from homology"/>
<evidence type="ECO:0000313" key="11">
    <source>
        <dbReference type="Proteomes" id="UP001217089"/>
    </source>
</evidence>
<organism evidence="10 11">
    <name type="scientific">Tegillarca granosa</name>
    <name type="common">Malaysian cockle</name>
    <name type="synonym">Anadara granosa</name>
    <dbReference type="NCBI Taxonomy" id="220873"/>
    <lineage>
        <taxon>Eukaryota</taxon>
        <taxon>Metazoa</taxon>
        <taxon>Spiralia</taxon>
        <taxon>Lophotrochozoa</taxon>
        <taxon>Mollusca</taxon>
        <taxon>Bivalvia</taxon>
        <taxon>Autobranchia</taxon>
        <taxon>Pteriomorphia</taxon>
        <taxon>Arcoida</taxon>
        <taxon>Arcoidea</taxon>
        <taxon>Arcidae</taxon>
        <taxon>Tegillarca</taxon>
    </lineage>
</organism>